<dbReference type="GO" id="GO:0016987">
    <property type="term" value="F:sigma factor activity"/>
    <property type="evidence" value="ECO:0007669"/>
    <property type="project" value="UniProtKB-KW"/>
</dbReference>
<dbReference type="InterPro" id="IPR014284">
    <property type="entry name" value="RNA_pol_sigma-70_dom"/>
</dbReference>
<keyword evidence="2" id="KW-0805">Transcription regulation</keyword>
<dbReference type="GO" id="GO:0006352">
    <property type="term" value="P:DNA-templated transcription initiation"/>
    <property type="evidence" value="ECO:0007669"/>
    <property type="project" value="InterPro"/>
</dbReference>
<dbReference type="AlphaFoldDB" id="A0A851GC59"/>
<feature type="domain" description="RNA polymerase sigma-70 region 2" evidence="6">
    <location>
        <begin position="27"/>
        <end position="84"/>
    </location>
</feature>
<organism evidence="7 8">
    <name type="scientific">Oceaniferula marina</name>
    <dbReference type="NCBI Taxonomy" id="2748318"/>
    <lineage>
        <taxon>Bacteria</taxon>
        <taxon>Pseudomonadati</taxon>
        <taxon>Verrucomicrobiota</taxon>
        <taxon>Verrucomicrobiia</taxon>
        <taxon>Verrucomicrobiales</taxon>
        <taxon>Verrucomicrobiaceae</taxon>
        <taxon>Oceaniferula</taxon>
    </lineage>
</organism>
<dbReference type="Proteomes" id="UP000557872">
    <property type="component" value="Unassembled WGS sequence"/>
</dbReference>
<dbReference type="InterPro" id="IPR007627">
    <property type="entry name" value="RNA_pol_sigma70_r2"/>
</dbReference>
<dbReference type="InterPro" id="IPR013324">
    <property type="entry name" value="RNA_pol_sigma_r3/r4-like"/>
</dbReference>
<reference evidence="7 8" key="1">
    <citation type="submission" date="2020-07" db="EMBL/GenBank/DDBJ databases">
        <title>Roseicoccus Jingziensis gen. nov., sp. nov., isolated from coastal seawater.</title>
        <authorList>
            <person name="Feng X."/>
        </authorList>
    </citation>
    <scope>NUCLEOTIDE SEQUENCE [LARGE SCALE GENOMIC DNA]</scope>
    <source>
        <strain evidence="7 8">N1E253</strain>
    </source>
</reference>
<keyword evidence="8" id="KW-1185">Reference proteome</keyword>
<dbReference type="InterPro" id="IPR039425">
    <property type="entry name" value="RNA_pol_sigma-70-like"/>
</dbReference>
<evidence type="ECO:0000256" key="2">
    <source>
        <dbReference type="ARBA" id="ARBA00023015"/>
    </source>
</evidence>
<evidence type="ECO:0000256" key="3">
    <source>
        <dbReference type="ARBA" id="ARBA00023082"/>
    </source>
</evidence>
<comment type="caution">
    <text evidence="7">The sequence shown here is derived from an EMBL/GenBank/DDBJ whole genome shotgun (WGS) entry which is preliminary data.</text>
</comment>
<dbReference type="InterPro" id="IPR014331">
    <property type="entry name" value="RNA_pol_sigma70_ECF_RHOBA"/>
</dbReference>
<dbReference type="NCBIfam" id="TIGR02937">
    <property type="entry name" value="sigma70-ECF"/>
    <property type="match status" value="1"/>
</dbReference>
<evidence type="ECO:0000313" key="7">
    <source>
        <dbReference type="EMBL" id="NWK54512.1"/>
    </source>
</evidence>
<comment type="similarity">
    <text evidence="1">Belongs to the sigma-70 factor family. ECF subfamily.</text>
</comment>
<dbReference type="PANTHER" id="PTHR43133">
    <property type="entry name" value="RNA POLYMERASE ECF-TYPE SIGMA FACTO"/>
    <property type="match status" value="1"/>
</dbReference>
<protein>
    <submittedName>
        <fullName evidence="7">Sigma-70 family RNA polymerase sigma factor</fullName>
    </submittedName>
</protein>
<dbReference type="InterPro" id="IPR013325">
    <property type="entry name" value="RNA_pol_sigma_r2"/>
</dbReference>
<feature type="region of interest" description="Disordered" evidence="5">
    <location>
        <begin position="1"/>
        <end position="20"/>
    </location>
</feature>
<evidence type="ECO:0000256" key="5">
    <source>
        <dbReference type="SAM" id="MobiDB-lite"/>
    </source>
</evidence>
<evidence type="ECO:0000313" key="8">
    <source>
        <dbReference type="Proteomes" id="UP000557872"/>
    </source>
</evidence>
<keyword evidence="4" id="KW-0804">Transcription</keyword>
<dbReference type="EMBL" id="JACBAZ010000001">
    <property type="protein sequence ID" value="NWK54512.1"/>
    <property type="molecule type" value="Genomic_DNA"/>
</dbReference>
<dbReference type="SUPFAM" id="SSF88946">
    <property type="entry name" value="Sigma2 domain of RNA polymerase sigma factors"/>
    <property type="match status" value="1"/>
</dbReference>
<dbReference type="InterPro" id="IPR036388">
    <property type="entry name" value="WH-like_DNA-bd_sf"/>
</dbReference>
<name>A0A851GC59_9BACT</name>
<sequence length="187" mass="21343">MHKSLPDNQQAEHLPQNLSQQEIESKIESVQSDLRGYIISLSGHSGDCDDILQETNLFLWERKDDFEVGSNFKAWAFKVAYFKAMAIRRDNIRRGEVVFSEDIAQRISAEAGNFFNQRPDTMNAMRVCLGKLSTDHLKLINVKYLQGKSLSSFALQTGKSVDAIHKSISRIRRALRSCIEKQLSENH</sequence>
<dbReference type="NCBIfam" id="TIGR02989">
    <property type="entry name" value="Sig-70_gvs1"/>
    <property type="match status" value="1"/>
</dbReference>
<accession>A0A851GC59</accession>
<evidence type="ECO:0000256" key="4">
    <source>
        <dbReference type="ARBA" id="ARBA00023163"/>
    </source>
</evidence>
<dbReference type="RefSeq" id="WP_178931037.1">
    <property type="nucleotide sequence ID" value="NZ_JACBAZ010000001.1"/>
</dbReference>
<dbReference type="SUPFAM" id="SSF88659">
    <property type="entry name" value="Sigma3 and sigma4 domains of RNA polymerase sigma factors"/>
    <property type="match status" value="1"/>
</dbReference>
<evidence type="ECO:0000256" key="1">
    <source>
        <dbReference type="ARBA" id="ARBA00010641"/>
    </source>
</evidence>
<dbReference type="Pfam" id="PF04542">
    <property type="entry name" value="Sigma70_r2"/>
    <property type="match status" value="1"/>
</dbReference>
<keyword evidence="3" id="KW-0731">Sigma factor</keyword>
<gene>
    <name evidence="7" type="ORF">HW115_02740</name>
</gene>
<evidence type="ECO:0000259" key="6">
    <source>
        <dbReference type="Pfam" id="PF04542"/>
    </source>
</evidence>
<dbReference type="Gene3D" id="1.10.1740.10">
    <property type="match status" value="1"/>
</dbReference>
<proteinExistence type="inferred from homology"/>
<dbReference type="PANTHER" id="PTHR43133:SF51">
    <property type="entry name" value="RNA POLYMERASE SIGMA FACTOR"/>
    <property type="match status" value="1"/>
</dbReference>
<dbReference type="Gene3D" id="1.10.10.10">
    <property type="entry name" value="Winged helix-like DNA-binding domain superfamily/Winged helix DNA-binding domain"/>
    <property type="match status" value="1"/>
</dbReference>